<evidence type="ECO:0000313" key="2">
    <source>
        <dbReference type="EMBL" id="ENV00904.1"/>
    </source>
</evidence>
<dbReference type="Pfam" id="PF04851">
    <property type="entry name" value="ResIII"/>
    <property type="match status" value="1"/>
</dbReference>
<evidence type="ECO:0000313" key="3">
    <source>
        <dbReference type="Proteomes" id="UP000013070"/>
    </source>
</evidence>
<comment type="caution">
    <text evidence="2">The sequence shown here is derived from an EMBL/GenBank/DDBJ whole genome shotgun (WGS) entry which is preliminary data.</text>
</comment>
<feature type="domain" description="Helicase/UvrB N-terminal" evidence="1">
    <location>
        <begin position="3"/>
        <end position="195"/>
    </location>
</feature>
<proteinExistence type="predicted"/>
<organism evidence="2 3">
    <name type="scientific">Acinetobacter variabilis</name>
    <dbReference type="NCBI Taxonomy" id="70346"/>
    <lineage>
        <taxon>Bacteria</taxon>
        <taxon>Pseudomonadati</taxon>
        <taxon>Pseudomonadota</taxon>
        <taxon>Gammaproteobacteria</taxon>
        <taxon>Moraxellales</taxon>
        <taxon>Moraxellaceae</taxon>
        <taxon>Acinetobacter</taxon>
    </lineage>
</organism>
<keyword evidence="3" id="KW-1185">Reference proteome</keyword>
<dbReference type="GO" id="GO:0005524">
    <property type="term" value="F:ATP binding"/>
    <property type="evidence" value="ECO:0007669"/>
    <property type="project" value="InterPro"/>
</dbReference>
<dbReference type="Gene3D" id="3.40.50.300">
    <property type="entry name" value="P-loop containing nucleotide triphosphate hydrolases"/>
    <property type="match status" value="2"/>
</dbReference>
<gene>
    <name evidence="2" type="ORF">F969_00099</name>
</gene>
<reference evidence="2 3" key="1">
    <citation type="submission" date="2013-02" db="EMBL/GenBank/DDBJ databases">
        <title>The Genome Sequence of Acinetobacter sp. NIPH 899.</title>
        <authorList>
            <consortium name="The Broad Institute Genome Sequencing Platform"/>
            <consortium name="The Broad Institute Genome Sequencing Center for Infectious Disease"/>
            <person name="Cerqueira G."/>
            <person name="Feldgarden M."/>
            <person name="Courvalin P."/>
            <person name="Perichon B."/>
            <person name="Grillot-Courvalin C."/>
            <person name="Clermont D."/>
            <person name="Rocha E."/>
            <person name="Yoon E.-J."/>
            <person name="Nemec A."/>
            <person name="Walker B."/>
            <person name="Young S.K."/>
            <person name="Zeng Q."/>
            <person name="Gargeya S."/>
            <person name="Fitzgerald M."/>
            <person name="Haas B."/>
            <person name="Abouelleil A."/>
            <person name="Alvarado L."/>
            <person name="Arachchi H.M."/>
            <person name="Berlin A.M."/>
            <person name="Chapman S.B."/>
            <person name="Dewar J."/>
            <person name="Goldberg J."/>
            <person name="Griggs A."/>
            <person name="Gujja S."/>
            <person name="Hansen M."/>
            <person name="Howarth C."/>
            <person name="Imamovic A."/>
            <person name="Larimer J."/>
            <person name="McCowan C."/>
            <person name="Murphy C."/>
            <person name="Neiman D."/>
            <person name="Pearson M."/>
            <person name="Priest M."/>
            <person name="Roberts A."/>
            <person name="Saif S."/>
            <person name="Shea T."/>
            <person name="Sisk P."/>
            <person name="Sykes S."/>
            <person name="Wortman J."/>
            <person name="Nusbaum C."/>
            <person name="Birren B."/>
        </authorList>
    </citation>
    <scope>NUCLEOTIDE SEQUENCE [LARGE SCALE GENOMIC DNA]</scope>
    <source>
        <strain evidence="2 3">NIPH 899</strain>
    </source>
</reference>
<dbReference type="PATRIC" id="fig|1217710.3.peg.86"/>
<dbReference type="EMBL" id="APPE01000009">
    <property type="protein sequence ID" value="ENV00904.1"/>
    <property type="molecule type" value="Genomic_DNA"/>
</dbReference>
<sequence length="860" mass="97728">MKFILKDYQSEAVLESLKNLGKARKRWQQEQDNHAFSLTAITGAGKTVMAAATFEAMFYGNDEYDFDADPSAVVIWFSDDPSLNEQTRFRIMEASDKINHTDLVVIENTFNQPKLEAGKIYFLNTQKLNKKSLLVRGFDQEEREQQAGDLLPETRPDLRAYTIWDTIKNTVEDPDLTLYLVLDEAHRGMKEDKASETKERSTIVQRLINGQSGVPAIPIVWGISATVERFNTAMEAAKNRSLLPNVQVDPKKVQESGLIKDTLIIDSPLQTEDVSSVLLRRATTKLKESTQLWQEYANQQNDSELVQPLMVFQVPNTPDHDEIGRQIELIYETWPELPKGSFAHVFGEHTTQTFGGFSVSYISPERVQESGGIKVLIAKDAISTGWDCPRAEVMISFRSSTDKTHITQLLGRMIRAPLARRIPGNDILNSVICILPKFNRKAVQEVVDLINEGKEGSASPGRVLINPVETKPNNAIPTSVWECFESLPSQSRPQKHAKPIKRLTALAHELASDKILLQASHIAHIKLHEAMDQFLIDNKEKIEERKKSVNQVDGLTITSNLKTKQTVVDNFSEESDEIVIQELYLRACKILSPAISKSYIEHLAINSKGDDEEYLEALITAKVTVASLCLVSEIQDYLDHISNQIVNQWMKLYQSKIDHLSDDRKETYFQILQMSTEPQDFHLEKPRLQLEMLTIREGENERNIPLYPKHLLSNNDGMFPCQLNDWEERVRSIEMNKDGFLGWYRNPQQPGPSSLGIAYLDEEYKILRPDFIFFGQNDDGMYADLIDPHGTHLSDALSKLQGFVIYTRKFANHYRRIESIAQIGQQLRTLDLKDPVVQDAIFDAENATSLFSSALAKDYL</sequence>
<dbReference type="GO" id="GO:0016787">
    <property type="term" value="F:hydrolase activity"/>
    <property type="evidence" value="ECO:0007669"/>
    <property type="project" value="InterPro"/>
</dbReference>
<dbReference type="AlphaFoldDB" id="N8WVJ6"/>
<name>N8WVJ6_9GAMM</name>
<dbReference type="SUPFAM" id="SSF52540">
    <property type="entry name" value="P-loop containing nucleoside triphosphate hydrolases"/>
    <property type="match status" value="2"/>
</dbReference>
<dbReference type="GO" id="GO:0003677">
    <property type="term" value="F:DNA binding"/>
    <property type="evidence" value="ECO:0007669"/>
    <property type="project" value="InterPro"/>
</dbReference>
<protein>
    <recommendedName>
        <fullName evidence="1">Helicase/UvrB N-terminal domain-containing protein</fullName>
    </recommendedName>
</protein>
<dbReference type="CDD" id="cd18785">
    <property type="entry name" value="SF2_C"/>
    <property type="match status" value="1"/>
</dbReference>
<dbReference type="RefSeq" id="WP_004788530.1">
    <property type="nucleotide sequence ID" value="NZ_KB849416.1"/>
</dbReference>
<accession>N8WVJ6</accession>
<dbReference type="InterPro" id="IPR006935">
    <property type="entry name" value="Helicase/UvrB_N"/>
</dbReference>
<evidence type="ECO:0000259" key="1">
    <source>
        <dbReference type="Pfam" id="PF04851"/>
    </source>
</evidence>
<dbReference type="HOGENOM" id="CLU_336726_0_0_6"/>
<dbReference type="Proteomes" id="UP000013070">
    <property type="component" value="Unassembled WGS sequence"/>
</dbReference>
<dbReference type="InterPro" id="IPR027417">
    <property type="entry name" value="P-loop_NTPase"/>
</dbReference>
<dbReference type="eggNOG" id="COG1061">
    <property type="taxonomic scope" value="Bacteria"/>
</dbReference>